<dbReference type="Proteomes" id="UP001234581">
    <property type="component" value="Unassembled WGS sequence"/>
</dbReference>
<sequence length="782" mass="88047">MPPWMSYLTRGFSSSTTTRLSHNRDPIHQQQQQPLKQVGDYVLVKTIGRGSSGHVKLGIHKTTGEHVAIKMIPRRHLLSSVTIAQSVERELAILQLIHHPHLIQLKQVLQDSTYVYFITEYADGGELYHALAGRGRLPEDETKALFSQVVTALAWCHAHHICHRDLKPENILLDKTHTRIKIADFGMATMQPSPNDLLATSCGSPHYASPEIVVGKPYYGPATDVWSCGVLLYVLLTGHFPFDDDHVPRLLAKIRSGRRRKLPEYLSPHAKHLVRSMLTHDPSKRITMQQVLQHPWLNNSKHQHQHLMNYDWDLPSLDAPVITSTHALDGRIWETLKVLWRDMGQEKIIAALMGHGDNVQKLTYQLLQQRTQRVMAECSREEKASMAPVTPPTPTAEDPPPFKRSMAASLTSQDDIEEILISRCLSKGTSVSSDDRFSSFSAIRKTHELPPTPTQDTTKINSAASSILDTEGSTLQICSSCDPNMQTCTTKKEHHVGDIAIGGSKPQQSSVSSLQHQWIMSMVPRKGRLPQRISNISIDEHIRSTTVPAWASTFAPIYRSDVASSSSSTPVSLLSSATTQQQQHLPSSQKQEQPSTSTSSSSFDRSAMTTNQDVQSLLSPYTTKMCQWLLDVWLWCEHWYYHCLKHTTYKIYRLECQARREWEAAGKLQQTLHDYFDGRLDRAQNGIWSGSMIACKEEEQQSMVPFRRSQQEERLAFVCRFQPPGEHSHGETTVIHFVFIAGTPSSIGSVLRSLTQKMTAYDSQARYVAEANGWTTPSTKSC</sequence>
<feature type="region of interest" description="Disordered" evidence="7">
    <location>
        <begin position="573"/>
        <end position="606"/>
    </location>
</feature>
<accession>A0AAD7V1F0</accession>
<proteinExistence type="predicted"/>
<feature type="compositionally biased region" description="Pro residues" evidence="7">
    <location>
        <begin position="389"/>
        <end position="399"/>
    </location>
</feature>
<feature type="domain" description="Protein kinase" evidence="8">
    <location>
        <begin position="41"/>
        <end position="297"/>
    </location>
</feature>
<evidence type="ECO:0000259" key="8">
    <source>
        <dbReference type="PROSITE" id="PS50011"/>
    </source>
</evidence>
<keyword evidence="2" id="KW-0808">Transferase</keyword>
<dbReference type="FunFam" id="3.30.200.20:FF:000003">
    <property type="entry name" value="Non-specific serine/threonine protein kinase"/>
    <property type="match status" value="1"/>
</dbReference>
<protein>
    <recommendedName>
        <fullName evidence="8">Protein kinase domain-containing protein</fullName>
    </recommendedName>
</protein>
<dbReference type="GO" id="GO:0005524">
    <property type="term" value="F:ATP binding"/>
    <property type="evidence" value="ECO:0007669"/>
    <property type="project" value="UniProtKB-UniRule"/>
</dbReference>
<dbReference type="PANTHER" id="PTHR24346:SF110">
    <property type="entry name" value="NON-SPECIFIC SERINE_THREONINE PROTEIN KINASE"/>
    <property type="match status" value="1"/>
</dbReference>
<keyword evidence="3 6" id="KW-0547">Nucleotide-binding</keyword>
<dbReference type="GO" id="GO:0005737">
    <property type="term" value="C:cytoplasm"/>
    <property type="evidence" value="ECO:0007669"/>
    <property type="project" value="TreeGrafter"/>
</dbReference>
<dbReference type="InterPro" id="IPR011009">
    <property type="entry name" value="Kinase-like_dom_sf"/>
</dbReference>
<evidence type="ECO:0000256" key="4">
    <source>
        <dbReference type="ARBA" id="ARBA00022777"/>
    </source>
</evidence>
<dbReference type="PROSITE" id="PS00107">
    <property type="entry name" value="PROTEIN_KINASE_ATP"/>
    <property type="match status" value="1"/>
</dbReference>
<dbReference type="FunFam" id="1.10.510.10:FF:000571">
    <property type="entry name" value="Maternal embryonic leucine zipper kinase"/>
    <property type="match status" value="1"/>
</dbReference>
<evidence type="ECO:0000256" key="6">
    <source>
        <dbReference type="PROSITE-ProRule" id="PRU10141"/>
    </source>
</evidence>
<evidence type="ECO:0000256" key="3">
    <source>
        <dbReference type="ARBA" id="ARBA00022741"/>
    </source>
</evidence>
<evidence type="ECO:0000256" key="1">
    <source>
        <dbReference type="ARBA" id="ARBA00022527"/>
    </source>
</evidence>
<dbReference type="GeneID" id="83214270"/>
<dbReference type="RefSeq" id="XP_058342471.1">
    <property type="nucleotide sequence ID" value="XM_058486885.1"/>
</dbReference>
<dbReference type="SMART" id="SM00220">
    <property type="entry name" value="S_TKc"/>
    <property type="match status" value="1"/>
</dbReference>
<feature type="binding site" evidence="6">
    <location>
        <position position="70"/>
    </location>
    <ligand>
        <name>ATP</name>
        <dbReference type="ChEBI" id="CHEBI:30616"/>
    </ligand>
</feature>
<keyword evidence="5 6" id="KW-0067">ATP-binding</keyword>
<comment type="caution">
    <text evidence="9">The sequence shown here is derived from an EMBL/GenBank/DDBJ whole genome shotgun (WGS) entry which is preliminary data.</text>
</comment>
<dbReference type="Gene3D" id="1.10.510.10">
    <property type="entry name" value="Transferase(Phosphotransferase) domain 1"/>
    <property type="match status" value="1"/>
</dbReference>
<evidence type="ECO:0000256" key="7">
    <source>
        <dbReference type="SAM" id="MobiDB-lite"/>
    </source>
</evidence>
<dbReference type="InterPro" id="IPR000719">
    <property type="entry name" value="Prot_kinase_dom"/>
</dbReference>
<feature type="region of interest" description="Disordered" evidence="7">
    <location>
        <begin position="15"/>
        <end position="34"/>
    </location>
</feature>
<evidence type="ECO:0000256" key="2">
    <source>
        <dbReference type="ARBA" id="ARBA00022679"/>
    </source>
</evidence>
<dbReference type="InterPro" id="IPR017441">
    <property type="entry name" value="Protein_kinase_ATP_BS"/>
</dbReference>
<reference evidence="9 10" key="1">
    <citation type="submission" date="2023-03" db="EMBL/GenBank/DDBJ databases">
        <title>Genome sequence of Lichtheimia ornata CBS 291.66.</title>
        <authorList>
            <person name="Mohabir J.T."/>
            <person name="Shea T.P."/>
            <person name="Kurbessoian T."/>
            <person name="Berby B."/>
            <person name="Fontaine J."/>
            <person name="Livny J."/>
            <person name="Gnirke A."/>
            <person name="Stajich J.E."/>
            <person name="Cuomo C.A."/>
        </authorList>
    </citation>
    <scope>NUCLEOTIDE SEQUENCE [LARGE SCALE GENOMIC DNA]</scope>
    <source>
        <strain evidence="9">CBS 291.66</strain>
    </source>
</reference>
<gene>
    <name evidence="9" type="ORF">O0I10_006860</name>
</gene>
<dbReference type="GO" id="GO:0004674">
    <property type="term" value="F:protein serine/threonine kinase activity"/>
    <property type="evidence" value="ECO:0007669"/>
    <property type="project" value="UniProtKB-KW"/>
</dbReference>
<evidence type="ECO:0000313" key="9">
    <source>
        <dbReference type="EMBL" id="KAJ8657558.1"/>
    </source>
</evidence>
<dbReference type="EMBL" id="JARTCD010000031">
    <property type="protein sequence ID" value="KAJ8657558.1"/>
    <property type="molecule type" value="Genomic_DNA"/>
</dbReference>
<dbReference type="PROSITE" id="PS00108">
    <property type="entry name" value="PROTEIN_KINASE_ST"/>
    <property type="match status" value="1"/>
</dbReference>
<name>A0AAD7V1F0_9FUNG</name>
<feature type="region of interest" description="Disordered" evidence="7">
    <location>
        <begin position="378"/>
        <end position="405"/>
    </location>
</feature>
<dbReference type="InterPro" id="IPR008271">
    <property type="entry name" value="Ser/Thr_kinase_AS"/>
</dbReference>
<dbReference type="GO" id="GO:0035556">
    <property type="term" value="P:intracellular signal transduction"/>
    <property type="evidence" value="ECO:0007669"/>
    <property type="project" value="TreeGrafter"/>
</dbReference>
<evidence type="ECO:0000256" key="5">
    <source>
        <dbReference type="ARBA" id="ARBA00022840"/>
    </source>
</evidence>
<dbReference type="PANTHER" id="PTHR24346">
    <property type="entry name" value="MAP/MICROTUBULE AFFINITY-REGULATING KINASE"/>
    <property type="match status" value="1"/>
</dbReference>
<dbReference type="SUPFAM" id="SSF56112">
    <property type="entry name" value="Protein kinase-like (PK-like)"/>
    <property type="match status" value="1"/>
</dbReference>
<keyword evidence="4" id="KW-0418">Kinase</keyword>
<dbReference type="AlphaFoldDB" id="A0AAD7V1F0"/>
<evidence type="ECO:0000313" key="10">
    <source>
        <dbReference type="Proteomes" id="UP001234581"/>
    </source>
</evidence>
<dbReference type="Pfam" id="PF00069">
    <property type="entry name" value="Pkinase"/>
    <property type="match status" value="1"/>
</dbReference>
<keyword evidence="1" id="KW-0723">Serine/threonine-protein kinase</keyword>
<keyword evidence="10" id="KW-1185">Reference proteome</keyword>
<dbReference type="PROSITE" id="PS50011">
    <property type="entry name" value="PROTEIN_KINASE_DOM"/>
    <property type="match status" value="1"/>
</dbReference>
<organism evidence="9 10">
    <name type="scientific">Lichtheimia ornata</name>
    <dbReference type="NCBI Taxonomy" id="688661"/>
    <lineage>
        <taxon>Eukaryota</taxon>
        <taxon>Fungi</taxon>
        <taxon>Fungi incertae sedis</taxon>
        <taxon>Mucoromycota</taxon>
        <taxon>Mucoromycotina</taxon>
        <taxon>Mucoromycetes</taxon>
        <taxon>Mucorales</taxon>
        <taxon>Lichtheimiaceae</taxon>
        <taxon>Lichtheimia</taxon>
    </lineage>
</organism>